<feature type="transmembrane region" description="Helical" evidence="6">
    <location>
        <begin position="342"/>
        <end position="363"/>
    </location>
</feature>
<feature type="region of interest" description="Disordered" evidence="5">
    <location>
        <begin position="134"/>
        <end position="166"/>
    </location>
</feature>
<feature type="compositionally biased region" description="Polar residues" evidence="5">
    <location>
        <begin position="595"/>
        <end position="604"/>
    </location>
</feature>
<evidence type="ECO:0000256" key="1">
    <source>
        <dbReference type="ARBA" id="ARBA00004127"/>
    </source>
</evidence>
<evidence type="ECO:0000313" key="10">
    <source>
        <dbReference type="EMBL" id="KAK0326500.1"/>
    </source>
</evidence>
<dbReference type="GO" id="GO:0007031">
    <property type="term" value="P:peroxisome organization"/>
    <property type="evidence" value="ECO:0007669"/>
    <property type="project" value="UniProtKB-ARBA"/>
</dbReference>
<evidence type="ECO:0000256" key="4">
    <source>
        <dbReference type="ARBA" id="ARBA00023136"/>
    </source>
</evidence>
<organism evidence="10 11">
    <name type="scientific">Friedmanniomyces endolithicus</name>
    <dbReference type="NCBI Taxonomy" id="329885"/>
    <lineage>
        <taxon>Eukaryota</taxon>
        <taxon>Fungi</taxon>
        <taxon>Dikarya</taxon>
        <taxon>Ascomycota</taxon>
        <taxon>Pezizomycotina</taxon>
        <taxon>Dothideomycetes</taxon>
        <taxon>Dothideomycetidae</taxon>
        <taxon>Mycosphaerellales</taxon>
        <taxon>Teratosphaeriaceae</taxon>
        <taxon>Friedmanniomyces</taxon>
    </lineage>
</organism>
<feature type="chain" id="PRO_5042966828" description="Peroxin/Ferlin domain-containing protein" evidence="7">
    <location>
        <begin position="19"/>
        <end position="687"/>
    </location>
</feature>
<dbReference type="PANTHER" id="PTHR31679:SF2">
    <property type="entry name" value="PEROXISOMAL MEMBRANE PROTEIN PEX30-RELATED"/>
    <property type="match status" value="1"/>
</dbReference>
<dbReference type="PANTHER" id="PTHR31679">
    <property type="entry name" value="PEROXISOMAL MEMBRANE PROTEIN PEX30-RELATED"/>
    <property type="match status" value="1"/>
</dbReference>
<keyword evidence="2 6" id="KW-0812">Transmembrane</keyword>
<feature type="domain" description="Peroxin/Ferlin" evidence="9">
    <location>
        <begin position="535"/>
        <end position="568"/>
    </location>
</feature>
<dbReference type="InterPro" id="IPR052646">
    <property type="entry name" value="Peroxisomal_PEX28-32"/>
</dbReference>
<comment type="subcellular location">
    <subcellularLocation>
        <location evidence="1">Endomembrane system</location>
        <topology evidence="1">Multi-pass membrane protein</topology>
    </subcellularLocation>
</comment>
<dbReference type="SMART" id="SM00694">
    <property type="entry name" value="DysFC"/>
    <property type="match status" value="1"/>
</dbReference>
<feature type="region of interest" description="Disordered" evidence="5">
    <location>
        <begin position="566"/>
        <end position="607"/>
    </location>
</feature>
<dbReference type="Proteomes" id="UP001168146">
    <property type="component" value="Unassembled WGS sequence"/>
</dbReference>
<evidence type="ECO:0000256" key="7">
    <source>
        <dbReference type="SAM" id="SignalP"/>
    </source>
</evidence>
<dbReference type="InterPro" id="IPR010482">
    <property type="entry name" value="TECPR1-like_DysF"/>
</dbReference>
<feature type="region of interest" description="Disordered" evidence="5">
    <location>
        <begin position="635"/>
        <end position="665"/>
    </location>
</feature>
<keyword evidence="3 6" id="KW-1133">Transmembrane helix</keyword>
<comment type="caution">
    <text evidence="10">The sequence shown here is derived from an EMBL/GenBank/DDBJ whole genome shotgun (WGS) entry which is preliminary data.</text>
</comment>
<feature type="signal peptide" evidence="7">
    <location>
        <begin position="1"/>
        <end position="18"/>
    </location>
</feature>
<evidence type="ECO:0000256" key="3">
    <source>
        <dbReference type="ARBA" id="ARBA00022989"/>
    </source>
</evidence>
<evidence type="ECO:0000259" key="8">
    <source>
        <dbReference type="SMART" id="SM00693"/>
    </source>
</evidence>
<accession>A0AAN6G299</accession>
<dbReference type="Pfam" id="PF06398">
    <property type="entry name" value="Pex24p"/>
    <property type="match status" value="1"/>
</dbReference>
<evidence type="ECO:0000256" key="2">
    <source>
        <dbReference type="ARBA" id="ARBA00022692"/>
    </source>
</evidence>
<protein>
    <recommendedName>
        <fullName evidence="8 9">Peroxin/Ferlin domain-containing protein</fullName>
    </recommendedName>
</protein>
<evidence type="ECO:0000259" key="9">
    <source>
        <dbReference type="SMART" id="SM00694"/>
    </source>
</evidence>
<evidence type="ECO:0000256" key="5">
    <source>
        <dbReference type="SAM" id="MobiDB-lite"/>
    </source>
</evidence>
<dbReference type="InterPro" id="IPR006614">
    <property type="entry name" value="Peroxin/Ferlin"/>
</dbReference>
<feature type="domain" description="Peroxin/Ferlin" evidence="8">
    <location>
        <begin position="444"/>
        <end position="512"/>
    </location>
</feature>
<keyword evidence="7" id="KW-0732">Signal</keyword>
<proteinExistence type="predicted"/>
<sequence>MRRKDADAIGLWMFFVFGSEVGVSLNPAADPDTPAGMAWRSHVNCLTPTISRADELDDQKRWHCWLVLGMFDVPGKTADRLYMCVTATRASSEQTVSGIIWQHLVGTEYPAPTTCSAMGLRKILRRLTKKRDADTPWMSSMTDKYTKPSSSNNVDGGGSAGSPQATVAAFSPNQQTATNRGRGSSVLVYQKSPLLVATPPQVTRALAYSHPFILPLSQIAGLLSWTTDDVWESFLLLPAFWFATLYGDDVIRWAGPLIVVILLILGMYSRRYSPLSSTLWSGEKKGKRSSDPRKSLDEILETLQTFTQRCDVLLDPFLRLTEFLSTQSSATSATTRPALTSLFLRILCITPIWILLALPPMHIVTTKRTLLTCGTIGLSWHSRPARVTRTILWRSRTIRRAMSLVTGLTFVGASPTAITTPTLTTQSKDSNVPTPGVAKDAKAGVRFAFTVYENQRRWLGLGWTPSLLAYERQGWTDEHMNTCPSTESFELPDTEHETTKWRWVPGSAWKIEGATTEKERSAKRIGGGGGGDDAGWTYYDNKWHDGRKIDGWDRYTRSRKWARDAELVDNSASAPSETVTSPASAISDAAGVTSDGETTSPSSTAKRKAGWFVGNAKQRATSLTASGKAKLKKLELDRSDAGSGKAGSADSVRSVRDDSGDDVLSPTRYREFEWDRSIGEGVMEGLS</sequence>
<feature type="transmembrane region" description="Helical" evidence="6">
    <location>
        <begin position="250"/>
        <end position="268"/>
    </location>
</feature>
<dbReference type="GO" id="GO:0012505">
    <property type="term" value="C:endomembrane system"/>
    <property type="evidence" value="ECO:0007669"/>
    <property type="project" value="UniProtKB-SubCell"/>
</dbReference>
<evidence type="ECO:0000256" key="6">
    <source>
        <dbReference type="SAM" id="Phobius"/>
    </source>
</evidence>
<name>A0AAN6G299_9PEZI</name>
<gene>
    <name evidence="10" type="ORF">LTR82_002342</name>
</gene>
<dbReference type="EMBL" id="JASUXU010000004">
    <property type="protein sequence ID" value="KAK0326500.1"/>
    <property type="molecule type" value="Genomic_DNA"/>
</dbReference>
<evidence type="ECO:0000313" key="11">
    <source>
        <dbReference type="Proteomes" id="UP001168146"/>
    </source>
</evidence>
<keyword evidence="4 6" id="KW-0472">Membrane</keyword>
<dbReference type="AlphaFoldDB" id="A0AAN6G299"/>
<reference evidence="10" key="1">
    <citation type="submission" date="2021-12" db="EMBL/GenBank/DDBJ databases">
        <title>Black yeast isolated from Biological Soil Crust.</title>
        <authorList>
            <person name="Kurbessoian T."/>
        </authorList>
    </citation>
    <scope>NUCLEOTIDE SEQUENCE</scope>
    <source>
        <strain evidence="10">CCFEE 5208</strain>
    </source>
</reference>
<feature type="compositionally biased region" description="Polar residues" evidence="5">
    <location>
        <begin position="570"/>
        <end position="584"/>
    </location>
</feature>
<feature type="compositionally biased region" description="Polar residues" evidence="5">
    <location>
        <begin position="137"/>
        <end position="154"/>
    </location>
</feature>
<dbReference type="GO" id="GO:0005778">
    <property type="term" value="C:peroxisomal membrane"/>
    <property type="evidence" value="ECO:0007669"/>
    <property type="project" value="TreeGrafter"/>
</dbReference>
<dbReference type="SMART" id="SM00693">
    <property type="entry name" value="DysFN"/>
    <property type="match status" value="1"/>
</dbReference>